<dbReference type="EMBL" id="LBZK01000025">
    <property type="protein sequence ID" value="KKR70265.1"/>
    <property type="molecule type" value="Genomic_DNA"/>
</dbReference>
<evidence type="ECO:0000256" key="3">
    <source>
        <dbReference type="ARBA" id="ARBA00022839"/>
    </source>
</evidence>
<evidence type="ECO:0000256" key="2">
    <source>
        <dbReference type="ARBA" id="ARBA00022801"/>
    </source>
</evidence>
<dbReference type="PANTHER" id="PTHR30231">
    <property type="entry name" value="DNA POLYMERASE III SUBUNIT EPSILON"/>
    <property type="match status" value="1"/>
</dbReference>
<dbReference type="InterPro" id="IPR036397">
    <property type="entry name" value="RNaseH_sf"/>
</dbReference>
<dbReference type="AlphaFoldDB" id="A0A0G0VDZ4"/>
<name>A0A0G0VDZ4_9BACT</name>
<keyword evidence="3" id="KW-0269">Exonuclease</keyword>
<dbReference type="GO" id="GO:0008408">
    <property type="term" value="F:3'-5' exonuclease activity"/>
    <property type="evidence" value="ECO:0007669"/>
    <property type="project" value="TreeGrafter"/>
</dbReference>
<feature type="domain" description="Exonuclease" evidence="4">
    <location>
        <begin position="13"/>
        <end position="187"/>
    </location>
</feature>
<dbReference type="InterPro" id="IPR012337">
    <property type="entry name" value="RNaseH-like_sf"/>
</dbReference>
<dbReference type="Proteomes" id="UP000034562">
    <property type="component" value="Unassembled WGS sequence"/>
</dbReference>
<dbReference type="InterPro" id="IPR013520">
    <property type="entry name" value="Ribonucl_H"/>
</dbReference>
<sequence>MKQKNQIDFRKRNLLFVDLETTGLDLDTHEIVEVGCLLVNGKSLEIISEYSAKTKPTHVETATPKAIEISGYSPKTWNNAKKLEDVLRDVSKMGKGALVAGWKVDFDWWFLERAFNEHNIKHDFDYHLIDVISLAYVYFRKKKHVKGLSLRKVAACFRIKMAKQHDALGDIKGTYAVFRRLMKHYEKSD</sequence>
<keyword evidence="2" id="KW-0378">Hydrolase</keyword>
<comment type="caution">
    <text evidence="5">The sequence shown here is derived from an EMBL/GenBank/DDBJ whole genome shotgun (WGS) entry which is preliminary data.</text>
</comment>
<evidence type="ECO:0000313" key="6">
    <source>
        <dbReference type="Proteomes" id="UP000034562"/>
    </source>
</evidence>
<proteinExistence type="predicted"/>
<organism evidence="5 6">
    <name type="scientific">Candidatus Woesebacteria bacterium GW2011_GWA2_40_7b</name>
    <dbReference type="NCBI Taxonomy" id="1618563"/>
    <lineage>
        <taxon>Bacteria</taxon>
        <taxon>Candidatus Woeseibacteriota</taxon>
    </lineage>
</organism>
<dbReference type="SUPFAM" id="SSF53098">
    <property type="entry name" value="Ribonuclease H-like"/>
    <property type="match status" value="1"/>
</dbReference>
<keyword evidence="1" id="KW-0540">Nuclease</keyword>
<dbReference type="GO" id="GO:0003676">
    <property type="term" value="F:nucleic acid binding"/>
    <property type="evidence" value="ECO:0007669"/>
    <property type="project" value="InterPro"/>
</dbReference>
<evidence type="ECO:0000256" key="1">
    <source>
        <dbReference type="ARBA" id="ARBA00022722"/>
    </source>
</evidence>
<dbReference type="STRING" id="1618563.UU12_C0025G0004"/>
<reference evidence="5 6" key="1">
    <citation type="journal article" date="2015" name="Nature">
        <title>rRNA introns, odd ribosomes, and small enigmatic genomes across a large radiation of phyla.</title>
        <authorList>
            <person name="Brown C.T."/>
            <person name="Hug L.A."/>
            <person name="Thomas B.C."/>
            <person name="Sharon I."/>
            <person name="Castelle C.J."/>
            <person name="Singh A."/>
            <person name="Wilkins M.J."/>
            <person name="Williams K.H."/>
            <person name="Banfield J.F."/>
        </authorList>
    </citation>
    <scope>NUCLEOTIDE SEQUENCE [LARGE SCALE GENOMIC DNA]</scope>
</reference>
<gene>
    <name evidence="5" type="ORF">UU12_C0025G0004</name>
</gene>
<evidence type="ECO:0000259" key="4">
    <source>
        <dbReference type="SMART" id="SM00479"/>
    </source>
</evidence>
<evidence type="ECO:0000313" key="5">
    <source>
        <dbReference type="EMBL" id="KKR70265.1"/>
    </source>
</evidence>
<dbReference type="Pfam" id="PF00929">
    <property type="entry name" value="RNase_T"/>
    <property type="match status" value="1"/>
</dbReference>
<dbReference type="PANTHER" id="PTHR30231:SF4">
    <property type="entry name" value="PROTEIN NEN2"/>
    <property type="match status" value="1"/>
</dbReference>
<dbReference type="SMART" id="SM00479">
    <property type="entry name" value="EXOIII"/>
    <property type="match status" value="1"/>
</dbReference>
<protein>
    <submittedName>
        <fullName evidence="5">Polymerase III epsilon subunit protein</fullName>
    </submittedName>
</protein>
<accession>A0A0G0VDZ4</accession>
<dbReference type="CDD" id="cd06127">
    <property type="entry name" value="DEDDh"/>
    <property type="match status" value="1"/>
</dbReference>
<dbReference type="Gene3D" id="3.30.420.10">
    <property type="entry name" value="Ribonuclease H-like superfamily/Ribonuclease H"/>
    <property type="match status" value="1"/>
</dbReference>